<dbReference type="InterPro" id="IPR005248">
    <property type="entry name" value="NadD/NMNAT"/>
</dbReference>
<keyword evidence="5 10" id="KW-0548">Nucleotidyltransferase</keyword>
<accession>W4V955</accession>
<name>W4V955_9FIRM</name>
<dbReference type="STRING" id="1294263.JCM21531_3298"/>
<dbReference type="GO" id="GO:0005524">
    <property type="term" value="F:ATP binding"/>
    <property type="evidence" value="ECO:0007669"/>
    <property type="project" value="UniProtKB-KW"/>
</dbReference>
<comment type="caution">
    <text evidence="12">The sequence shown here is derived from an EMBL/GenBank/DDBJ whole genome shotgun (WGS) entry which is preliminary data.</text>
</comment>
<sequence length="211" mass="24302">MKELIMEENIMRIGILGGTFDPIHNGHLIMAEIIRGAFELDKVLFIPSGNPPHKKQQMVTDAEHRYNMVCEALKDNPYFEESRIEVDREGYTYTIDTLSILNEQYKGIATLYYIIGADVLYDLLTWKDYEKVFKTCKFIAALRPGTSKDGFGERIKYLEDTFSASILEAEIPLIEISATMIRNRVKEGKTIKYLVPEAVENYIKKEGLYLK</sequence>
<dbReference type="Gene3D" id="3.40.50.620">
    <property type="entry name" value="HUPs"/>
    <property type="match status" value="1"/>
</dbReference>
<dbReference type="InterPro" id="IPR014729">
    <property type="entry name" value="Rossmann-like_a/b/a_fold"/>
</dbReference>
<evidence type="ECO:0000256" key="5">
    <source>
        <dbReference type="ARBA" id="ARBA00022695"/>
    </source>
</evidence>
<gene>
    <name evidence="10" type="primary">nadD</name>
    <name evidence="12" type="ORF">JCM21531_3298</name>
</gene>
<dbReference type="NCBIfam" id="TIGR00482">
    <property type="entry name" value="nicotinate (nicotinamide) nucleotide adenylyltransferase"/>
    <property type="match status" value="1"/>
</dbReference>
<dbReference type="UniPathway" id="UPA00253">
    <property type="reaction ID" value="UER00332"/>
</dbReference>
<dbReference type="Proteomes" id="UP000019109">
    <property type="component" value="Unassembled WGS sequence"/>
</dbReference>
<dbReference type="EC" id="2.7.7.18" evidence="10"/>
<keyword evidence="3 10" id="KW-0662">Pyridine nucleotide biosynthesis</keyword>
<evidence type="ECO:0000259" key="11">
    <source>
        <dbReference type="Pfam" id="PF01467"/>
    </source>
</evidence>
<dbReference type="CDD" id="cd02165">
    <property type="entry name" value="NMNAT"/>
    <property type="match status" value="1"/>
</dbReference>
<comment type="function">
    <text evidence="1 10">Catalyzes the reversible adenylation of nicotinate mononucleotide (NaMN) to nicotinic acid adenine dinucleotide (NaAD).</text>
</comment>
<dbReference type="Pfam" id="PF01467">
    <property type="entry name" value="CTP_transf_like"/>
    <property type="match status" value="1"/>
</dbReference>
<dbReference type="InterPro" id="IPR004821">
    <property type="entry name" value="Cyt_trans-like"/>
</dbReference>
<evidence type="ECO:0000256" key="8">
    <source>
        <dbReference type="ARBA" id="ARBA00023027"/>
    </source>
</evidence>
<evidence type="ECO:0000256" key="2">
    <source>
        <dbReference type="ARBA" id="ARBA00005019"/>
    </source>
</evidence>
<reference evidence="12" key="1">
    <citation type="journal article" date="2014" name="Genome Announc.">
        <title>Draft Genome Sequence of Clostridium straminisolvens Strain JCM 21531T, Isolated from a Cellulose-Degrading Bacterial Community.</title>
        <authorList>
            <person name="Yuki M."/>
            <person name="Oshima K."/>
            <person name="Suda W."/>
            <person name="Sakamoto M."/>
            <person name="Kitamura K."/>
            <person name="Iida T."/>
            <person name="Hattori M."/>
            <person name="Ohkuma M."/>
        </authorList>
    </citation>
    <scope>NUCLEOTIDE SEQUENCE [LARGE SCALE GENOMIC DNA]</scope>
    <source>
        <strain evidence="12">JCM 21531</strain>
    </source>
</reference>
<keyword evidence="6 10" id="KW-0547">Nucleotide-binding</keyword>
<organism evidence="12 13">
    <name type="scientific">Acetivibrio straminisolvens JCM 21531</name>
    <dbReference type="NCBI Taxonomy" id="1294263"/>
    <lineage>
        <taxon>Bacteria</taxon>
        <taxon>Bacillati</taxon>
        <taxon>Bacillota</taxon>
        <taxon>Clostridia</taxon>
        <taxon>Eubacteriales</taxon>
        <taxon>Oscillospiraceae</taxon>
        <taxon>Acetivibrio</taxon>
    </lineage>
</organism>
<evidence type="ECO:0000256" key="9">
    <source>
        <dbReference type="ARBA" id="ARBA00048721"/>
    </source>
</evidence>
<evidence type="ECO:0000256" key="7">
    <source>
        <dbReference type="ARBA" id="ARBA00022840"/>
    </source>
</evidence>
<dbReference type="HAMAP" id="MF_00244">
    <property type="entry name" value="NaMN_adenylyltr"/>
    <property type="match status" value="1"/>
</dbReference>
<feature type="domain" description="Cytidyltransferase-like" evidence="11">
    <location>
        <begin position="15"/>
        <end position="184"/>
    </location>
</feature>
<evidence type="ECO:0000256" key="3">
    <source>
        <dbReference type="ARBA" id="ARBA00022642"/>
    </source>
</evidence>
<protein>
    <recommendedName>
        <fullName evidence="10">Probable nicotinate-nucleotide adenylyltransferase</fullName>
        <ecNumber evidence="10">2.7.7.18</ecNumber>
    </recommendedName>
    <alternativeName>
        <fullName evidence="10">Deamido-NAD(+) diphosphorylase</fullName>
    </alternativeName>
    <alternativeName>
        <fullName evidence="10">Deamido-NAD(+) pyrophosphorylase</fullName>
    </alternativeName>
    <alternativeName>
        <fullName evidence="10">Nicotinate mononucleotide adenylyltransferase</fullName>
        <shortName evidence="10">NaMN adenylyltransferase</shortName>
    </alternativeName>
</protein>
<dbReference type="PANTHER" id="PTHR39321:SF3">
    <property type="entry name" value="PHOSPHOPANTETHEINE ADENYLYLTRANSFERASE"/>
    <property type="match status" value="1"/>
</dbReference>
<evidence type="ECO:0000256" key="4">
    <source>
        <dbReference type="ARBA" id="ARBA00022679"/>
    </source>
</evidence>
<dbReference type="GO" id="GO:0009435">
    <property type="term" value="P:NAD+ biosynthetic process"/>
    <property type="evidence" value="ECO:0007669"/>
    <property type="project" value="UniProtKB-UniRule"/>
</dbReference>
<keyword evidence="8 10" id="KW-0520">NAD</keyword>
<evidence type="ECO:0000313" key="12">
    <source>
        <dbReference type="EMBL" id="GAE89742.1"/>
    </source>
</evidence>
<dbReference type="EMBL" id="BAVR01000044">
    <property type="protein sequence ID" value="GAE89742.1"/>
    <property type="molecule type" value="Genomic_DNA"/>
</dbReference>
<evidence type="ECO:0000256" key="6">
    <source>
        <dbReference type="ARBA" id="ARBA00022741"/>
    </source>
</evidence>
<dbReference type="SUPFAM" id="SSF52374">
    <property type="entry name" value="Nucleotidylyl transferase"/>
    <property type="match status" value="1"/>
</dbReference>
<comment type="similarity">
    <text evidence="10">Belongs to the NadD family.</text>
</comment>
<evidence type="ECO:0000256" key="10">
    <source>
        <dbReference type="HAMAP-Rule" id="MF_00244"/>
    </source>
</evidence>
<comment type="catalytic activity">
    <reaction evidence="9 10">
        <text>nicotinate beta-D-ribonucleotide + ATP + H(+) = deamido-NAD(+) + diphosphate</text>
        <dbReference type="Rhea" id="RHEA:22860"/>
        <dbReference type="ChEBI" id="CHEBI:15378"/>
        <dbReference type="ChEBI" id="CHEBI:30616"/>
        <dbReference type="ChEBI" id="CHEBI:33019"/>
        <dbReference type="ChEBI" id="CHEBI:57502"/>
        <dbReference type="ChEBI" id="CHEBI:58437"/>
        <dbReference type="EC" id="2.7.7.18"/>
    </reaction>
</comment>
<dbReference type="NCBIfam" id="TIGR00125">
    <property type="entry name" value="cyt_tran_rel"/>
    <property type="match status" value="1"/>
</dbReference>
<dbReference type="NCBIfam" id="NF000840">
    <property type="entry name" value="PRK00071.1-3"/>
    <property type="match status" value="1"/>
</dbReference>
<dbReference type="GO" id="GO:0004515">
    <property type="term" value="F:nicotinate-nucleotide adenylyltransferase activity"/>
    <property type="evidence" value="ECO:0007669"/>
    <property type="project" value="UniProtKB-UniRule"/>
</dbReference>
<keyword evidence="7 10" id="KW-0067">ATP-binding</keyword>
<comment type="pathway">
    <text evidence="2 10">Cofactor biosynthesis; NAD(+) biosynthesis; deamido-NAD(+) from nicotinate D-ribonucleotide: step 1/1.</text>
</comment>
<keyword evidence="4 10" id="KW-0808">Transferase</keyword>
<evidence type="ECO:0000313" key="13">
    <source>
        <dbReference type="Proteomes" id="UP000019109"/>
    </source>
</evidence>
<proteinExistence type="inferred from homology"/>
<dbReference type="PANTHER" id="PTHR39321">
    <property type="entry name" value="NICOTINATE-NUCLEOTIDE ADENYLYLTRANSFERASE-RELATED"/>
    <property type="match status" value="1"/>
</dbReference>
<evidence type="ECO:0000256" key="1">
    <source>
        <dbReference type="ARBA" id="ARBA00002324"/>
    </source>
</evidence>
<dbReference type="AlphaFoldDB" id="W4V955"/>
<keyword evidence="13" id="KW-1185">Reference proteome</keyword>